<organism evidence="2 3">
    <name type="scientific">Phenylobacterium hankyongense</name>
    <dbReference type="NCBI Taxonomy" id="1813876"/>
    <lineage>
        <taxon>Bacteria</taxon>
        <taxon>Pseudomonadati</taxon>
        <taxon>Pseudomonadota</taxon>
        <taxon>Alphaproteobacteria</taxon>
        <taxon>Caulobacterales</taxon>
        <taxon>Caulobacteraceae</taxon>
        <taxon>Phenylobacterium</taxon>
    </lineage>
</organism>
<accession>A0A328B2J0</accession>
<feature type="region of interest" description="Disordered" evidence="1">
    <location>
        <begin position="1"/>
        <end position="33"/>
    </location>
</feature>
<dbReference type="InterPro" id="IPR034122">
    <property type="entry name" value="Retropepsin-like_bacterial"/>
</dbReference>
<keyword evidence="3" id="KW-1185">Reference proteome</keyword>
<evidence type="ECO:0000256" key="1">
    <source>
        <dbReference type="SAM" id="MobiDB-lite"/>
    </source>
</evidence>
<proteinExistence type="predicted"/>
<dbReference type="InterPro" id="IPR001969">
    <property type="entry name" value="Aspartic_peptidase_AS"/>
</dbReference>
<dbReference type="GO" id="GO:0006508">
    <property type="term" value="P:proteolysis"/>
    <property type="evidence" value="ECO:0007669"/>
    <property type="project" value="InterPro"/>
</dbReference>
<dbReference type="EMBL" id="QFYP01000001">
    <property type="protein sequence ID" value="RAK61662.1"/>
    <property type="molecule type" value="Genomic_DNA"/>
</dbReference>
<dbReference type="SUPFAM" id="SSF50630">
    <property type="entry name" value="Acid proteases"/>
    <property type="match status" value="1"/>
</dbReference>
<feature type="compositionally biased region" description="Low complexity" evidence="1">
    <location>
        <begin position="1"/>
        <end position="17"/>
    </location>
</feature>
<gene>
    <name evidence="2" type="ORF">DJ021_02770</name>
</gene>
<comment type="caution">
    <text evidence="2">The sequence shown here is derived from an EMBL/GenBank/DDBJ whole genome shotgun (WGS) entry which is preliminary data.</text>
</comment>
<protein>
    <recommendedName>
        <fullName evidence="4">Peptidase A2 domain-containing protein</fullName>
    </recommendedName>
</protein>
<evidence type="ECO:0000313" key="2">
    <source>
        <dbReference type="EMBL" id="RAK61662.1"/>
    </source>
</evidence>
<feature type="region of interest" description="Disordered" evidence="1">
    <location>
        <begin position="187"/>
        <end position="206"/>
    </location>
</feature>
<feature type="compositionally biased region" description="Low complexity" evidence="1">
    <location>
        <begin position="69"/>
        <end position="88"/>
    </location>
</feature>
<dbReference type="Pfam" id="PF13650">
    <property type="entry name" value="Asp_protease_2"/>
    <property type="match status" value="1"/>
</dbReference>
<dbReference type="AlphaFoldDB" id="A0A328B2J0"/>
<dbReference type="Proteomes" id="UP000249842">
    <property type="component" value="Unassembled WGS sequence"/>
</dbReference>
<dbReference type="PROSITE" id="PS00141">
    <property type="entry name" value="ASP_PROTEASE"/>
    <property type="match status" value="1"/>
</dbReference>
<dbReference type="OrthoDB" id="107347at2"/>
<dbReference type="GO" id="GO:0004190">
    <property type="term" value="F:aspartic-type endopeptidase activity"/>
    <property type="evidence" value="ECO:0007669"/>
    <property type="project" value="InterPro"/>
</dbReference>
<evidence type="ECO:0008006" key="4">
    <source>
        <dbReference type="Google" id="ProtNLM"/>
    </source>
</evidence>
<dbReference type="CDD" id="cd05483">
    <property type="entry name" value="retropepsin_like_bacteria"/>
    <property type="match status" value="1"/>
</dbReference>
<name>A0A328B2J0_9CAUL</name>
<evidence type="ECO:0000313" key="3">
    <source>
        <dbReference type="Proteomes" id="UP000249842"/>
    </source>
</evidence>
<dbReference type="Gene3D" id="2.40.70.10">
    <property type="entry name" value="Acid Proteases"/>
    <property type="match status" value="2"/>
</dbReference>
<feature type="region of interest" description="Disordered" evidence="1">
    <location>
        <begin position="49"/>
        <end position="120"/>
    </location>
</feature>
<sequence>MRGSRSSRSFGAGASQAPRSTAAARSAHRVPSDASVSASVASCCWANAEPRSAARVRRRKAVDQSCGSPAPRAASTAVKARASASPASARRRRSAKASGDTEPDPKGGHGSSRNRAEGPAPELMIYDQADRLPSSSALRISAGLAVVEAAGIGLGRMASAGDWSRRQALVGVGAGLAAPAIAQTLGAGPATATEQSGPQDHPAGDSGAFLETAFDQALRMSVPVYLDGKGPFPFVVDTGANRSVVSTEVAALCRLPEAGTAPVHGIIAVEPARLVKVGRLRVGAVISSGLRLPAVAQSRLGAAGILGLDVLRNRQVLLGFRDQSFQVFPSSHGPDVGPGMNSRIAAAGQPVTVPARLRSGQLVIIDAEAASQPVTAFLDSGSQVTVANRALRDIVVATRADLAARIVHSELISATGQRAPAEFAPLPGLRLGGQQLGSPLVAFADLHIFDLWDLRDRPTLLIGVDVLRRFDQVGFDFGKRRITFWPPRSRRAPPTL</sequence>
<reference evidence="3" key="1">
    <citation type="submission" date="2018-05" db="EMBL/GenBank/DDBJ databases">
        <authorList>
            <person name="Li X."/>
        </authorList>
    </citation>
    <scope>NUCLEOTIDE SEQUENCE [LARGE SCALE GENOMIC DNA]</scope>
    <source>
        <strain evidence="3">HKS-05</strain>
    </source>
</reference>
<dbReference type="InterPro" id="IPR021109">
    <property type="entry name" value="Peptidase_aspartic_dom_sf"/>
</dbReference>